<dbReference type="InterPro" id="IPR015947">
    <property type="entry name" value="PUA-like_sf"/>
</dbReference>
<dbReference type="InterPro" id="IPR003111">
    <property type="entry name" value="Lon_prtase_N"/>
</dbReference>
<dbReference type="Pfam" id="PF02190">
    <property type="entry name" value="LON_substr_bdg"/>
    <property type="match status" value="1"/>
</dbReference>
<dbReference type="PANTHER" id="PTHR46732:SF8">
    <property type="entry name" value="ATP-DEPENDENT PROTEASE LA (LON) DOMAIN PROTEIN"/>
    <property type="match status" value="1"/>
</dbReference>
<dbReference type="PROSITE" id="PS51787">
    <property type="entry name" value="LON_N"/>
    <property type="match status" value="1"/>
</dbReference>
<dbReference type="SMART" id="SM00464">
    <property type="entry name" value="LON"/>
    <property type="match status" value="1"/>
</dbReference>
<proteinExistence type="predicted"/>
<dbReference type="SUPFAM" id="SSF88697">
    <property type="entry name" value="PUA domain-like"/>
    <property type="match status" value="1"/>
</dbReference>
<protein>
    <submittedName>
        <fullName evidence="2">LON peptidase substrate-binding domain-containing protein</fullName>
    </submittedName>
</protein>
<gene>
    <name evidence="2" type="ORF">PXH66_12245</name>
</gene>
<keyword evidence="3" id="KW-1185">Reference proteome</keyword>
<dbReference type="RefSeq" id="WP_330931780.1">
    <property type="nucleotide sequence ID" value="NZ_CP119075.1"/>
</dbReference>
<dbReference type="Gene3D" id="2.30.130.40">
    <property type="entry name" value="LON domain-like"/>
    <property type="match status" value="1"/>
</dbReference>
<reference evidence="2" key="1">
    <citation type="submission" date="2023-03" db="EMBL/GenBank/DDBJ databases">
        <title>Lomoglobus Profundus gen. nov., sp. nov., a novel member of the phylum Verrucomicrobia, isolated from deep-marine sediment of South China Sea.</title>
        <authorList>
            <person name="Ahmad T."/>
            <person name="Ishaq S.E."/>
            <person name="Wang F."/>
        </authorList>
    </citation>
    <scope>NUCLEOTIDE SEQUENCE</scope>
    <source>
        <strain evidence="2">LMO-M01</strain>
    </source>
</reference>
<name>A0AAE9ZXN9_9BACT</name>
<dbReference type="Gene3D" id="1.20.58.1480">
    <property type="match status" value="1"/>
</dbReference>
<dbReference type="AlphaFoldDB" id="A0AAE9ZXN9"/>
<evidence type="ECO:0000259" key="1">
    <source>
        <dbReference type="PROSITE" id="PS51787"/>
    </source>
</evidence>
<dbReference type="EMBL" id="CP119075">
    <property type="protein sequence ID" value="WED63103.1"/>
    <property type="molecule type" value="Genomic_DNA"/>
</dbReference>
<dbReference type="Proteomes" id="UP001218638">
    <property type="component" value="Chromosome"/>
</dbReference>
<feature type="domain" description="Lon N-terminal" evidence="1">
    <location>
        <begin position="11"/>
        <end position="203"/>
    </location>
</feature>
<dbReference type="PANTHER" id="PTHR46732">
    <property type="entry name" value="ATP-DEPENDENT PROTEASE LA (LON) DOMAIN PROTEIN"/>
    <property type="match status" value="1"/>
</dbReference>
<dbReference type="KEGG" id="slom:PXH66_12245"/>
<accession>A0AAE9ZXN9</accession>
<sequence>METEIVVPDEIAVMTLPEVAFFPQALMPLHIFEPRYRQMLEHVLASHRIFAIAGLHPASDPTEERGQRIATAGIVRACNQNEDGTSNLLLQGLTRVECLDVVAEEPYRKIRIKALTSTSGEVGPESRRLRRRVERLISLKRQLGAAIPEGFSQFLRTVDDPETFVDLAAFTLCDSAQLKQQLLETLDVRERLELYGQALRTEIDTLSLYRKLQGGLDDDDIANN</sequence>
<evidence type="ECO:0000313" key="2">
    <source>
        <dbReference type="EMBL" id="WED63103.1"/>
    </source>
</evidence>
<evidence type="ECO:0000313" key="3">
    <source>
        <dbReference type="Proteomes" id="UP001218638"/>
    </source>
</evidence>
<organism evidence="2 3">
    <name type="scientific">Synoicihabitans lomoniglobus</name>
    <dbReference type="NCBI Taxonomy" id="2909285"/>
    <lineage>
        <taxon>Bacteria</taxon>
        <taxon>Pseudomonadati</taxon>
        <taxon>Verrucomicrobiota</taxon>
        <taxon>Opitutia</taxon>
        <taxon>Opitutales</taxon>
        <taxon>Opitutaceae</taxon>
        <taxon>Synoicihabitans</taxon>
    </lineage>
</organism>
<dbReference type="InterPro" id="IPR046336">
    <property type="entry name" value="Lon_prtase_N_sf"/>
</dbReference>